<gene>
    <name evidence="2" type="ORF">AT9943_LOCUS23378</name>
</gene>
<organism evidence="2 3">
    <name type="scientific">Arabidopsis thaliana</name>
    <name type="common">Mouse-ear cress</name>
    <dbReference type="NCBI Taxonomy" id="3702"/>
    <lineage>
        <taxon>Eukaryota</taxon>
        <taxon>Viridiplantae</taxon>
        <taxon>Streptophyta</taxon>
        <taxon>Embryophyta</taxon>
        <taxon>Tracheophyta</taxon>
        <taxon>Spermatophyta</taxon>
        <taxon>Magnoliopsida</taxon>
        <taxon>eudicotyledons</taxon>
        <taxon>Gunneridae</taxon>
        <taxon>Pentapetalae</taxon>
        <taxon>rosids</taxon>
        <taxon>malvids</taxon>
        <taxon>Brassicales</taxon>
        <taxon>Brassicaceae</taxon>
        <taxon>Camelineae</taxon>
        <taxon>Arabidopsis</taxon>
    </lineage>
</organism>
<keyword evidence="1" id="KW-0812">Transmembrane</keyword>
<keyword evidence="2" id="KW-0496">Mitochondrion</keyword>
<evidence type="ECO:0000313" key="3">
    <source>
        <dbReference type="Proteomes" id="UP000516314"/>
    </source>
</evidence>
<feature type="transmembrane region" description="Helical" evidence="1">
    <location>
        <begin position="27"/>
        <end position="50"/>
    </location>
</feature>
<dbReference type="EMBL" id="LR881472">
    <property type="protein sequence ID" value="CAD5336169.1"/>
    <property type="molecule type" value="Genomic_DNA"/>
</dbReference>
<evidence type="ECO:0000256" key="1">
    <source>
        <dbReference type="SAM" id="Phobius"/>
    </source>
</evidence>
<keyword evidence="1" id="KW-1133">Transmembrane helix</keyword>
<keyword evidence="1" id="KW-0472">Membrane</keyword>
<sequence>MARKGNPILVRLGKNRSSDSSRFSAEALLGCLYFFIYFVAPTLGPVLFLLRLIHFVWGLRLGLGNENFHFGVGPDGGATGLDLNQPPQEQQPTLGVNRAALDLNELPPVHLLYAEVEGPQSTKAQNDVMLAHLNQVQNLTRDLQTEPNIWRRQALIDILDWEVRSLQRHFRIFRQRDRLREVQRNWTKGPRTTDLSDAFFLEKRETGYATEPVIAIDRPVPPSSHPNSNQALIFTFVHISTSNLIYHSVPYEEGGESGFYLSSDTCSASPTLSLWQGNYSG</sequence>
<protein>
    <submittedName>
        <fullName evidence="2">(thale cress) hypothetical protein</fullName>
    </submittedName>
</protein>
<proteinExistence type="predicted"/>
<dbReference type="Proteomes" id="UP000516314">
    <property type="component" value="Mitochondrion MT"/>
</dbReference>
<name>A0A7G2FKT5_ARATH</name>
<geneLocation type="mitochondrion" evidence="2"/>
<accession>A0A7G2FKT5</accession>
<dbReference type="AlphaFoldDB" id="A0A7G2FKT5"/>
<evidence type="ECO:0000313" key="2">
    <source>
        <dbReference type="EMBL" id="CAD5336169.1"/>
    </source>
</evidence>
<reference evidence="2 3" key="1">
    <citation type="submission" date="2020-09" db="EMBL/GenBank/DDBJ databases">
        <authorList>
            <person name="Ashkenazy H."/>
        </authorList>
    </citation>
    <scope>NUCLEOTIDE SEQUENCE [LARGE SCALE GENOMIC DNA]</scope>
    <source>
        <strain evidence="3">cv. Cdm-0</strain>
    </source>
</reference>